<gene>
    <name evidence="2" type="ORF">QO016_003433</name>
</gene>
<protein>
    <submittedName>
        <fullName evidence="2">Uncharacterized protein</fullName>
    </submittedName>
</protein>
<organism evidence="2 3">
    <name type="scientific">Methylobacterium persicinum</name>
    <dbReference type="NCBI Taxonomy" id="374426"/>
    <lineage>
        <taxon>Bacteria</taxon>
        <taxon>Pseudomonadati</taxon>
        <taxon>Pseudomonadota</taxon>
        <taxon>Alphaproteobacteria</taxon>
        <taxon>Hyphomicrobiales</taxon>
        <taxon>Methylobacteriaceae</taxon>
        <taxon>Methylobacterium</taxon>
    </lineage>
</organism>
<accession>A0ABU0HNM5</accession>
<keyword evidence="1" id="KW-0472">Membrane</keyword>
<dbReference type="EMBL" id="JAUSVV010000008">
    <property type="protein sequence ID" value="MDQ0443927.1"/>
    <property type="molecule type" value="Genomic_DNA"/>
</dbReference>
<evidence type="ECO:0000313" key="3">
    <source>
        <dbReference type="Proteomes" id="UP001236369"/>
    </source>
</evidence>
<reference evidence="2 3" key="1">
    <citation type="submission" date="2023-07" db="EMBL/GenBank/DDBJ databases">
        <title>Genomic Encyclopedia of Type Strains, Phase IV (KMG-IV): sequencing the most valuable type-strain genomes for metagenomic binning, comparative biology and taxonomic classification.</title>
        <authorList>
            <person name="Goeker M."/>
        </authorList>
    </citation>
    <scope>NUCLEOTIDE SEQUENCE [LARGE SCALE GENOMIC DNA]</scope>
    <source>
        <strain evidence="2 3">DSM 19562</strain>
    </source>
</reference>
<name>A0ABU0HNM5_9HYPH</name>
<proteinExistence type="predicted"/>
<evidence type="ECO:0000313" key="2">
    <source>
        <dbReference type="EMBL" id="MDQ0443927.1"/>
    </source>
</evidence>
<evidence type="ECO:0000256" key="1">
    <source>
        <dbReference type="SAM" id="Phobius"/>
    </source>
</evidence>
<sequence length="37" mass="3889">MNERTGKGADDARRTAIILMGVGVVLLILALTFAGFP</sequence>
<keyword evidence="1" id="KW-0812">Transmembrane</keyword>
<feature type="transmembrane region" description="Helical" evidence="1">
    <location>
        <begin position="16"/>
        <end position="36"/>
    </location>
</feature>
<keyword evidence="3" id="KW-1185">Reference proteome</keyword>
<comment type="caution">
    <text evidence="2">The sequence shown here is derived from an EMBL/GenBank/DDBJ whole genome shotgun (WGS) entry which is preliminary data.</text>
</comment>
<keyword evidence="1" id="KW-1133">Transmembrane helix</keyword>
<dbReference type="Proteomes" id="UP001236369">
    <property type="component" value="Unassembled WGS sequence"/>
</dbReference>